<sequence>MVCAQPATRELSISYVSGSITHKVTVEKKTSCTISTFRQDVCNETKKTLRKLSTKTEAGASYRAVFVSVSAEYNSSTEINSLMERTTNSQTEEKQETKSMTEKIFTFCTNSDVIRTDSKRGEESAKTVDINVVIEEQEFIMDVKVVYSDQPSAQPGGRVLEHSGGADDIDKGFHGKYVSLVPVYTKDIREAAVSFEVITQGNGSVDEGLRMCQVSKFLPTLTSKFNVSDNSSNYFRAVDSSGDVATDNTPLPTLTHEKITWRYNRTSGHSASDFQQTCE</sequence>
<dbReference type="Proteomes" id="UP001175228">
    <property type="component" value="Unassembled WGS sequence"/>
</dbReference>
<name>A0AA39QGV6_9AGAR</name>
<protein>
    <submittedName>
        <fullName evidence="1">Uncharacterized protein</fullName>
    </submittedName>
</protein>
<dbReference type="EMBL" id="JAUEPU010000005">
    <property type="protein sequence ID" value="KAK0502171.1"/>
    <property type="molecule type" value="Genomic_DNA"/>
</dbReference>
<accession>A0AA39QGV6</accession>
<organism evidence="1 2">
    <name type="scientific">Armillaria luteobubalina</name>
    <dbReference type="NCBI Taxonomy" id="153913"/>
    <lineage>
        <taxon>Eukaryota</taxon>
        <taxon>Fungi</taxon>
        <taxon>Dikarya</taxon>
        <taxon>Basidiomycota</taxon>
        <taxon>Agaricomycotina</taxon>
        <taxon>Agaricomycetes</taxon>
        <taxon>Agaricomycetidae</taxon>
        <taxon>Agaricales</taxon>
        <taxon>Marasmiineae</taxon>
        <taxon>Physalacriaceae</taxon>
        <taxon>Armillaria</taxon>
    </lineage>
</organism>
<comment type="caution">
    <text evidence="1">The sequence shown here is derived from an EMBL/GenBank/DDBJ whole genome shotgun (WGS) entry which is preliminary data.</text>
</comment>
<proteinExistence type="predicted"/>
<evidence type="ECO:0000313" key="2">
    <source>
        <dbReference type="Proteomes" id="UP001175228"/>
    </source>
</evidence>
<keyword evidence="2" id="KW-1185">Reference proteome</keyword>
<reference evidence="1" key="1">
    <citation type="submission" date="2023-06" db="EMBL/GenBank/DDBJ databases">
        <authorList>
            <consortium name="Lawrence Berkeley National Laboratory"/>
            <person name="Ahrendt S."/>
            <person name="Sahu N."/>
            <person name="Indic B."/>
            <person name="Wong-Bajracharya J."/>
            <person name="Merenyi Z."/>
            <person name="Ke H.-M."/>
            <person name="Monk M."/>
            <person name="Kocsube S."/>
            <person name="Drula E."/>
            <person name="Lipzen A."/>
            <person name="Balint B."/>
            <person name="Henrissat B."/>
            <person name="Andreopoulos B."/>
            <person name="Martin F.M."/>
            <person name="Harder C.B."/>
            <person name="Rigling D."/>
            <person name="Ford K.L."/>
            <person name="Foster G.D."/>
            <person name="Pangilinan J."/>
            <person name="Papanicolaou A."/>
            <person name="Barry K."/>
            <person name="LaButti K."/>
            <person name="Viragh M."/>
            <person name="Koriabine M."/>
            <person name="Yan M."/>
            <person name="Riley R."/>
            <person name="Champramary S."/>
            <person name="Plett K.L."/>
            <person name="Tsai I.J."/>
            <person name="Slot J."/>
            <person name="Sipos G."/>
            <person name="Plett J."/>
            <person name="Nagy L.G."/>
            <person name="Grigoriev I.V."/>
        </authorList>
    </citation>
    <scope>NUCLEOTIDE SEQUENCE</scope>
    <source>
        <strain evidence="1">HWK02</strain>
    </source>
</reference>
<gene>
    <name evidence="1" type="ORF">EDD18DRAFT_1100655</name>
</gene>
<dbReference type="AlphaFoldDB" id="A0AA39QGV6"/>
<evidence type="ECO:0000313" key="1">
    <source>
        <dbReference type="EMBL" id="KAK0502171.1"/>
    </source>
</evidence>